<sequence length="907" mass="102555">MVCHHFIMAFYYMNIELYEPDKVVKGLLLFHPINTFFEIRILEATLDGSYPNIVSGIFNDPQLVPEQLQRISQAKGFFHTLNPLNPECALVQNAMLNQLSYGNGNGSAGSKDILQRKFLMIDIDAERPSKTSATEEQKEKAGNVVKEIHQWLSDEGWSNAIGLDSGNGFHLYYPLDNDSTLDSTPYKALLKGLKDKFTPDPKEQGATIDVVVYDLSRITKIPGTRACKGSDPSLWRMSELLMSPSAVPGGINSMQIEAINQQLSPHVITKEFTTLDQNKEPDLQAIERRKAWIKQYLPELIGTEKHETDGRLVYILDCPFNPEHKKKGHITIFSDGGIDYSCFTNSCANNHWAEFKALYEKTDEPTWKPPQPLSVEKVATFEPELLPDPISQWVMEASANYSTPPDFAMAGIVVALSTVLGTKVAVFPKKKDKWYEYPHLWGVVIANPGSNKSSPVADAVSFIHPLQDQEDVKYKPMEKQYNSNKITHESSLIAAKENHKAAMKKGDLNTAAIEKAKIDLLVTQEPKKPDQKRYIVNDSTIEKTFEICMENPQGVLYYNDELATTLDSFKKPGREDSRTSIIEAWNGKSVNKRIDRISRGSNVIKKLCISLLGTIQPEVYVGYIGSSADGLVQRFQFAVYPDPMSTFNWVDNLISPTLLKEVADVFNRLDHYKPPLNWYQSDISGLHFSPEAQITFKEWFIALKNRVLNMSNDEQKVSSFIDHLNKYTSLCPKLALLFQFIVDDRAQMISQTCLLRAIATCEYLESHARKIYGVNQQNQQNVSALALLRKIKDHQIDNLTVAELIKKDWKHLNKETIVLETLKTIEKLNWLKVIEVGTGGRPAKKIQINPAAYDCPIIEQAVQPARPKLEALREHLLKVSMNSNYNDPELDSEPDSEFLEMLSSTSF</sequence>
<dbReference type="Proteomes" id="UP000239936">
    <property type="component" value="Unassembled WGS sequence"/>
</dbReference>
<evidence type="ECO:0008006" key="3">
    <source>
        <dbReference type="Google" id="ProtNLM"/>
    </source>
</evidence>
<keyword evidence="1" id="KW-0614">Plasmid</keyword>
<geneLocation type="plasmid" evidence="1">
    <name>pCok299</name>
</geneLocation>
<protein>
    <recommendedName>
        <fullName evidence="3">DUF3987 domain-containing protein</fullName>
    </recommendedName>
</protein>
<dbReference type="InterPro" id="IPR025048">
    <property type="entry name" value="DUF3987"/>
</dbReference>
<gene>
    <name evidence="1" type="ORF">CXB77_05070</name>
</gene>
<accession>A0A2S7XT70</accession>
<dbReference type="AlphaFoldDB" id="A0A2S7XT70"/>
<keyword evidence="2" id="KW-1185">Reference proteome</keyword>
<dbReference type="OrthoDB" id="784829at2"/>
<proteinExistence type="predicted"/>
<dbReference type="Pfam" id="PF13148">
    <property type="entry name" value="DUF3987"/>
    <property type="match status" value="1"/>
</dbReference>
<evidence type="ECO:0000313" key="1">
    <source>
        <dbReference type="EMBL" id="PQJ96934.1"/>
    </source>
</evidence>
<comment type="caution">
    <text evidence="1">The sequence shown here is derived from an EMBL/GenBank/DDBJ whole genome shotgun (WGS) entry which is preliminary data.</text>
</comment>
<dbReference type="EMBL" id="PPGH01000024">
    <property type="protein sequence ID" value="PQJ96934.1"/>
    <property type="molecule type" value="Genomic_DNA"/>
</dbReference>
<reference evidence="1 2" key="1">
    <citation type="submission" date="2018-01" db="EMBL/GenBank/DDBJ databases">
        <title>The complete genome sequence of Chromatium okenii LaCa, a purple sulfur bacterium with a turbulent life.</title>
        <authorList>
            <person name="Luedin S.M."/>
            <person name="Liechti N."/>
            <person name="Storelli N."/>
            <person name="Danza F."/>
            <person name="Wittwer M."/>
            <person name="Pothier J.F."/>
            <person name="Tonolla M.A."/>
        </authorList>
    </citation>
    <scope>NUCLEOTIDE SEQUENCE [LARGE SCALE GENOMIC DNA]</scope>
    <source>
        <strain evidence="1 2">LaCa</strain>
        <plasmid evidence="1">pCok299</plasmid>
    </source>
</reference>
<name>A0A2S7XT70_9GAMM</name>
<organism evidence="1 2">
    <name type="scientific">Chromatium okenii</name>
    <dbReference type="NCBI Taxonomy" id="61644"/>
    <lineage>
        <taxon>Bacteria</taxon>
        <taxon>Pseudomonadati</taxon>
        <taxon>Pseudomonadota</taxon>
        <taxon>Gammaproteobacteria</taxon>
        <taxon>Chromatiales</taxon>
        <taxon>Chromatiaceae</taxon>
        <taxon>Chromatium</taxon>
    </lineage>
</organism>
<evidence type="ECO:0000313" key="2">
    <source>
        <dbReference type="Proteomes" id="UP000239936"/>
    </source>
</evidence>